<name>A0A1J1LJV8_9CYAN</name>
<dbReference type="STRING" id="671072.PL9214500108"/>
<organism evidence="1 2">
    <name type="scientific">Planktothrix tepida PCC 9214</name>
    <dbReference type="NCBI Taxonomy" id="671072"/>
    <lineage>
        <taxon>Bacteria</taxon>
        <taxon>Bacillati</taxon>
        <taxon>Cyanobacteriota</taxon>
        <taxon>Cyanophyceae</taxon>
        <taxon>Oscillatoriophycideae</taxon>
        <taxon>Oscillatoriales</taxon>
        <taxon>Microcoleaceae</taxon>
        <taxon>Planktothrix</taxon>
    </lineage>
</organism>
<reference evidence="2" key="1">
    <citation type="submission" date="2015-10" db="EMBL/GenBank/DDBJ databases">
        <authorList>
            <person name="Regsiter A."/>
            <person name="william w."/>
        </authorList>
    </citation>
    <scope>NUCLEOTIDE SEQUENCE [LARGE SCALE GENOMIC DNA]</scope>
</reference>
<dbReference type="AlphaFoldDB" id="A0A1J1LJV8"/>
<evidence type="ECO:0000313" key="1">
    <source>
        <dbReference type="EMBL" id="CUR32861.1"/>
    </source>
</evidence>
<dbReference type="Proteomes" id="UP000184315">
    <property type="component" value="Unassembled WGS sequence"/>
</dbReference>
<accession>A0A1J1LJV8</accession>
<proteinExistence type="predicted"/>
<evidence type="ECO:0000313" key="2">
    <source>
        <dbReference type="Proteomes" id="UP000184315"/>
    </source>
</evidence>
<dbReference type="EMBL" id="CZDF01000156">
    <property type="protein sequence ID" value="CUR32861.1"/>
    <property type="molecule type" value="Genomic_DNA"/>
</dbReference>
<sequence>MSELSARLESLESFADLCESKGVKSSQEIIPGNDAEPGIYAL</sequence>
<keyword evidence="2" id="KW-1185">Reference proteome</keyword>
<gene>
    <name evidence="1" type="ORF">PL9214500108</name>
</gene>
<protein>
    <submittedName>
        <fullName evidence="1">Uncharacterized protein</fullName>
    </submittedName>
</protein>